<evidence type="ECO:0000256" key="3">
    <source>
        <dbReference type="ARBA" id="ARBA00022475"/>
    </source>
</evidence>
<evidence type="ECO:0000313" key="11">
    <source>
        <dbReference type="EMBL" id="TYZ29400.1"/>
    </source>
</evidence>
<feature type="transmembrane region" description="Helical" evidence="9">
    <location>
        <begin position="31"/>
        <end position="52"/>
    </location>
</feature>
<evidence type="ECO:0000256" key="1">
    <source>
        <dbReference type="ARBA" id="ARBA00004651"/>
    </source>
</evidence>
<feature type="transmembrane region" description="Helical" evidence="9">
    <location>
        <begin position="372"/>
        <end position="390"/>
    </location>
</feature>
<evidence type="ECO:0000256" key="6">
    <source>
        <dbReference type="ARBA" id="ARBA00022989"/>
    </source>
</evidence>
<keyword evidence="5 9" id="KW-0812">Transmembrane</keyword>
<sequence>MSGVISGFERVMMPLAARISGNKYLLAMRDAFSMLLPFIIVGSFFGIVQWVLLDPWGTVMGANGLNLGTAFTGLDTAGDAYKNSQFVHSMQVIQGLCNNVVTVGFGVFSFLLVAAFAYRLGTIWGGDPFANALTALGAFIIVTPQSVGDVGAFDLSYFGNKAVLTAIIVATVSSKMFINLSKNKKLTIKMPDTVPPAVANSFAVLMPVFITLFTFTLFSTFLAQMEFMGSKALNDLIYALIQAPLMGFSQGIGFSLLYQGIVWFFWWFGIHGHNVTAAIQNMVYMPAQLANQSGDAAYIFSNGFFEAGLMHVLGLLIAIFLFSKRDSWRAVAKVGFPAMLFNIQEPIAFGLPIVLNPLLLIPYILAPLANTIVGWLAVSAGLVPIFKYVVPWTMPLFFGGTIGTGSLAGGILQLVWLAMDICIYAPFVIAGNKIKDTEEE</sequence>
<dbReference type="PANTHER" id="PTHR33989:SF4">
    <property type="entry name" value="PTS SYSTEM N,N'-DIACETYLCHITOBIOSE-SPECIFIC EIIC COMPONENT"/>
    <property type="match status" value="1"/>
</dbReference>
<keyword evidence="12" id="KW-1185">Reference proteome</keyword>
<evidence type="ECO:0000256" key="9">
    <source>
        <dbReference type="SAM" id="Phobius"/>
    </source>
</evidence>
<gene>
    <name evidence="11" type="ORF">FZ041_05130</name>
</gene>
<comment type="subcellular location">
    <subcellularLocation>
        <location evidence="1">Cell membrane</location>
        <topology evidence="1">Multi-pass membrane protein</topology>
    </subcellularLocation>
</comment>
<comment type="caution">
    <text evidence="11">The sequence shown here is derived from an EMBL/GenBank/DDBJ whole genome shotgun (WGS) entry which is preliminary data.</text>
</comment>
<keyword evidence="3 8" id="KW-1003">Cell membrane</keyword>
<proteinExistence type="predicted"/>
<dbReference type="AlphaFoldDB" id="A0A5D6WNK1"/>
<organism evidence="11 12">
    <name type="scientific">Selenomonas caprae</name>
    <dbReference type="NCBI Taxonomy" id="2606905"/>
    <lineage>
        <taxon>Bacteria</taxon>
        <taxon>Bacillati</taxon>
        <taxon>Bacillota</taxon>
        <taxon>Negativicutes</taxon>
        <taxon>Selenomonadales</taxon>
        <taxon>Selenomonadaceae</taxon>
        <taxon>Selenomonas</taxon>
    </lineage>
</organism>
<dbReference type="InterPro" id="IPR004796">
    <property type="entry name" value="PTS_IIC_cello"/>
</dbReference>
<evidence type="ECO:0000256" key="5">
    <source>
        <dbReference type="ARBA" id="ARBA00022692"/>
    </source>
</evidence>
<dbReference type="EMBL" id="VTOZ01000008">
    <property type="protein sequence ID" value="TYZ29400.1"/>
    <property type="molecule type" value="Genomic_DNA"/>
</dbReference>
<dbReference type="PANTHER" id="PTHR33989">
    <property type="match status" value="1"/>
</dbReference>
<dbReference type="PROSITE" id="PS51105">
    <property type="entry name" value="PTS_EIIC_TYPE_3"/>
    <property type="match status" value="1"/>
</dbReference>
<dbReference type="Proteomes" id="UP000322783">
    <property type="component" value="Unassembled WGS sequence"/>
</dbReference>
<dbReference type="GO" id="GO:0008982">
    <property type="term" value="F:protein-N(PI)-phosphohistidine-sugar phosphotransferase activity"/>
    <property type="evidence" value="ECO:0007669"/>
    <property type="project" value="UniProtKB-UniRule"/>
</dbReference>
<name>A0A5D6WNK1_9FIRM</name>
<keyword evidence="4 8" id="KW-0762">Sugar transport</keyword>
<evidence type="ECO:0000256" key="4">
    <source>
        <dbReference type="ARBA" id="ARBA00022597"/>
    </source>
</evidence>
<accession>A0A5D6WNK1</accession>
<dbReference type="GO" id="GO:0009401">
    <property type="term" value="P:phosphoenolpyruvate-dependent sugar phosphotransferase system"/>
    <property type="evidence" value="ECO:0007669"/>
    <property type="project" value="InterPro"/>
</dbReference>
<dbReference type="NCBIfam" id="TIGR00410">
    <property type="entry name" value="lacE"/>
    <property type="match status" value="1"/>
</dbReference>
<evidence type="ECO:0000259" key="10">
    <source>
        <dbReference type="PROSITE" id="PS51105"/>
    </source>
</evidence>
<dbReference type="InterPro" id="IPR004501">
    <property type="entry name" value="PTS_EIIC_3"/>
</dbReference>
<feature type="transmembrane region" description="Helical" evidence="9">
    <location>
        <begin position="202"/>
        <end position="224"/>
    </location>
</feature>
<keyword evidence="7 8" id="KW-0472">Membrane</keyword>
<comment type="function">
    <text evidence="8">The phosphoenolpyruvate-dependent sugar phosphotransferase system (PTS), a major carbohydrate active -transport system, catalyzes the phosphorylation of incoming sugar substrates concomitant with their translocation across the cell membrane.</text>
</comment>
<evidence type="ECO:0000313" key="12">
    <source>
        <dbReference type="Proteomes" id="UP000322783"/>
    </source>
</evidence>
<keyword evidence="6 9" id="KW-1133">Transmembrane helix</keyword>
<dbReference type="RefSeq" id="WP_149188788.1">
    <property type="nucleotide sequence ID" value="NZ_VTOZ01000008.1"/>
</dbReference>
<feature type="transmembrane region" description="Helical" evidence="9">
    <location>
        <begin position="347"/>
        <end position="366"/>
    </location>
</feature>
<dbReference type="InterPro" id="IPR051088">
    <property type="entry name" value="PTS_Sugar-EIIC/EIIB"/>
</dbReference>
<feature type="transmembrane region" description="Helical" evidence="9">
    <location>
        <begin position="129"/>
        <end position="147"/>
    </location>
</feature>
<dbReference type="GO" id="GO:0005886">
    <property type="term" value="C:plasma membrane"/>
    <property type="evidence" value="ECO:0007669"/>
    <property type="project" value="UniProtKB-SubCell"/>
</dbReference>
<keyword evidence="2 8" id="KW-0813">Transport</keyword>
<dbReference type="PIRSF" id="PIRSF006351">
    <property type="entry name" value="PTS_EIIC-Cellobiose"/>
    <property type="match status" value="1"/>
</dbReference>
<evidence type="ECO:0000256" key="2">
    <source>
        <dbReference type="ARBA" id="ARBA00022448"/>
    </source>
</evidence>
<feature type="transmembrane region" description="Helical" evidence="9">
    <location>
        <begin position="92"/>
        <end position="117"/>
    </location>
</feature>
<dbReference type="InterPro" id="IPR003352">
    <property type="entry name" value="PTS_EIIC"/>
</dbReference>
<reference evidence="11 12" key="1">
    <citation type="submission" date="2019-08" db="EMBL/GenBank/DDBJ databases">
        <title>Selenomonas sp. mPRGC5 and Selenomonas sp. mPRGC8 isolated from ruminal fluid of dairy goat (Capra hircus).</title>
        <authorList>
            <person name="Poothong S."/>
            <person name="Nuengjamnong C."/>
            <person name="Tanasupawat S."/>
        </authorList>
    </citation>
    <scope>NUCLEOTIDE SEQUENCE [LARGE SCALE GENOMIC DNA]</scope>
    <source>
        <strain evidence="12">mPRGC8</strain>
    </source>
</reference>
<feature type="transmembrane region" description="Helical" evidence="9">
    <location>
        <begin position="304"/>
        <end position="323"/>
    </location>
</feature>
<feature type="transmembrane region" description="Helical" evidence="9">
    <location>
        <begin position="162"/>
        <end position="181"/>
    </location>
</feature>
<dbReference type="GO" id="GO:1902815">
    <property type="term" value="P:N,N'-diacetylchitobiose import"/>
    <property type="evidence" value="ECO:0007669"/>
    <property type="project" value="TreeGrafter"/>
</dbReference>
<evidence type="ECO:0000256" key="8">
    <source>
        <dbReference type="PIRNR" id="PIRNR006351"/>
    </source>
</evidence>
<protein>
    <recommendedName>
        <fullName evidence="8">Permease IIC component</fullName>
    </recommendedName>
</protein>
<feature type="domain" description="PTS EIIC type-3" evidence="10">
    <location>
        <begin position="8"/>
        <end position="427"/>
    </location>
</feature>
<evidence type="ECO:0000256" key="7">
    <source>
        <dbReference type="ARBA" id="ARBA00023136"/>
    </source>
</evidence>
<dbReference type="Pfam" id="PF02378">
    <property type="entry name" value="PTS_EIIC"/>
    <property type="match status" value="1"/>
</dbReference>